<name>A0ABR7G8Q8_9FIRM</name>
<dbReference type="SUPFAM" id="SSF159672">
    <property type="entry name" value="CbiG N-terminal domain-like"/>
    <property type="match status" value="1"/>
</dbReference>
<keyword evidence="5" id="KW-1185">Reference proteome</keyword>
<feature type="domain" description="Cobalamin synthesis G N-terminal" evidence="2">
    <location>
        <begin position="63"/>
        <end position="135"/>
    </location>
</feature>
<dbReference type="Proteomes" id="UP000631576">
    <property type="component" value="Unassembled WGS sequence"/>
</dbReference>
<dbReference type="EMBL" id="JACOPE010000001">
    <property type="protein sequence ID" value="MBC5683825.1"/>
    <property type="molecule type" value="Genomic_DNA"/>
</dbReference>
<organism evidence="4 5">
    <name type="scientific">Ruminococcus hominis</name>
    <dbReference type="NCBI Taxonomy" id="2763065"/>
    <lineage>
        <taxon>Bacteria</taxon>
        <taxon>Bacillati</taxon>
        <taxon>Bacillota</taxon>
        <taxon>Clostridia</taxon>
        <taxon>Eubacteriales</taxon>
        <taxon>Oscillospiraceae</taxon>
        <taxon>Ruminococcus</taxon>
    </lineage>
</organism>
<accession>A0ABR7G8Q8</accession>
<dbReference type="InterPro" id="IPR021744">
    <property type="entry name" value="CbiG_N"/>
</dbReference>
<dbReference type="Gene3D" id="3.30.420.180">
    <property type="entry name" value="CobE/GbiG C-terminal domain"/>
    <property type="match status" value="1"/>
</dbReference>
<dbReference type="PANTHER" id="PTHR37477:SF1">
    <property type="entry name" value="COBALT-PRECORRIN-5A HYDROLASE"/>
    <property type="match status" value="1"/>
</dbReference>
<evidence type="ECO:0000313" key="5">
    <source>
        <dbReference type="Proteomes" id="UP000631576"/>
    </source>
</evidence>
<comment type="caution">
    <text evidence="4">The sequence shown here is derived from an EMBL/GenBank/DDBJ whole genome shotgun (WGS) entry which is preliminary data.</text>
</comment>
<dbReference type="Pfam" id="PF11761">
    <property type="entry name" value="CbiG_mid"/>
    <property type="match status" value="1"/>
</dbReference>
<feature type="domain" description="Cobalamin biosynthesis central region" evidence="3">
    <location>
        <begin position="140"/>
        <end position="222"/>
    </location>
</feature>
<gene>
    <name evidence="4" type="ORF">H8S40_09635</name>
</gene>
<evidence type="ECO:0000259" key="3">
    <source>
        <dbReference type="Pfam" id="PF11761"/>
    </source>
</evidence>
<dbReference type="Pfam" id="PF01890">
    <property type="entry name" value="CbiG_C"/>
    <property type="match status" value="1"/>
</dbReference>
<protein>
    <submittedName>
        <fullName evidence="4">Cobalamin biosynthesis protein</fullName>
    </submittedName>
</protein>
<dbReference type="Gene3D" id="3.40.50.11220">
    <property type="match status" value="1"/>
</dbReference>
<proteinExistence type="predicted"/>
<feature type="domain" description="CobE/GbiG C-terminal" evidence="1">
    <location>
        <begin position="227"/>
        <end position="344"/>
    </location>
</feature>
<reference evidence="4 5" key="1">
    <citation type="submission" date="2020-08" db="EMBL/GenBank/DDBJ databases">
        <title>Genome public.</title>
        <authorList>
            <person name="Liu C."/>
            <person name="Sun Q."/>
        </authorList>
    </citation>
    <scope>NUCLEOTIDE SEQUENCE [LARGE SCALE GENOMIC DNA]</scope>
    <source>
        <strain evidence="4 5">NSJ-13</strain>
    </source>
</reference>
<evidence type="ECO:0000259" key="1">
    <source>
        <dbReference type="Pfam" id="PF01890"/>
    </source>
</evidence>
<dbReference type="InterPro" id="IPR036518">
    <property type="entry name" value="CobE/GbiG_C_sf"/>
</dbReference>
<sequence>MNKKINVLSFTKKGSQKNKELCSYLTEQEYDCIGYTIKRFSVECDLEPMPEYLSLWIGKKWGKEDFIFIGAIGIAVRLIAPWVKDKYSDSAVLVMDEKAQYCIPVLSGHVGGGIELAHMIENCMGAMPVITTATDVQKKFAVDVFAKKNRLQITDRKLAKEISAAVLEEKKIGFYSELGYKGKVPKEVVCCESERELDKFEYGIIVTAQKKEENQKSNRLYLLAKTYVIGLGCRKNISYIKLEKGLQLALAQVQIDLAEILAFASIDLKKEEPAIKKLSENYQIPFLTYSVEKLKKVECVSSSSEFVASVTGVDNVCERAAKYCCPDGRMILDKLKLDGMTVAIVQKKMEVLF</sequence>
<dbReference type="InterPro" id="IPR052553">
    <property type="entry name" value="CbiG_hydrolase"/>
</dbReference>
<dbReference type="InterPro" id="IPR038029">
    <property type="entry name" value="GbiG_N_sf"/>
</dbReference>
<dbReference type="InterPro" id="IPR021745">
    <property type="entry name" value="CbiG_mid"/>
</dbReference>
<dbReference type="InterPro" id="IPR002750">
    <property type="entry name" value="CobE/GbiG_C"/>
</dbReference>
<dbReference type="SUPFAM" id="SSF159664">
    <property type="entry name" value="CobE/GbiG C-terminal domain-like"/>
    <property type="match status" value="1"/>
</dbReference>
<evidence type="ECO:0000313" key="4">
    <source>
        <dbReference type="EMBL" id="MBC5683825.1"/>
    </source>
</evidence>
<dbReference type="RefSeq" id="WP_186865148.1">
    <property type="nucleotide sequence ID" value="NZ_JACOPE010000001.1"/>
</dbReference>
<evidence type="ECO:0000259" key="2">
    <source>
        <dbReference type="Pfam" id="PF11760"/>
    </source>
</evidence>
<dbReference type="PANTHER" id="PTHR37477">
    <property type="entry name" value="COBALT-PRECORRIN-5A HYDROLASE"/>
    <property type="match status" value="1"/>
</dbReference>
<dbReference type="Pfam" id="PF11760">
    <property type="entry name" value="CbiG_N"/>
    <property type="match status" value="1"/>
</dbReference>